<name>A0AA92IDF4_RALSL</name>
<keyword evidence="5" id="KW-0809">Transit peptide</keyword>
<dbReference type="AlphaFoldDB" id="A0AA92IDF4"/>
<dbReference type="PANTHER" id="PTHR11748">
    <property type="entry name" value="D-LACTATE DEHYDROGENASE"/>
    <property type="match status" value="1"/>
</dbReference>
<feature type="domain" description="FAD-binding PCMH-type" evidence="8">
    <location>
        <begin position="49"/>
        <end position="226"/>
    </location>
</feature>
<dbReference type="GO" id="GO:0008720">
    <property type="term" value="F:D-lactate dehydrogenase (NAD+) activity"/>
    <property type="evidence" value="ECO:0007669"/>
    <property type="project" value="TreeGrafter"/>
</dbReference>
<dbReference type="EC" id="1.1.2.4" evidence="7"/>
<evidence type="ECO:0000256" key="2">
    <source>
        <dbReference type="ARBA" id="ARBA00008000"/>
    </source>
</evidence>
<gene>
    <name evidence="9" type="ORF">E7Z57_06095</name>
</gene>
<dbReference type="Pfam" id="PF02913">
    <property type="entry name" value="FAD-oxidase_C"/>
    <property type="match status" value="1"/>
</dbReference>
<evidence type="ECO:0000259" key="8">
    <source>
        <dbReference type="PROSITE" id="PS51387"/>
    </source>
</evidence>
<dbReference type="InterPro" id="IPR016171">
    <property type="entry name" value="Vanillyl_alc_oxidase_C-sub2"/>
</dbReference>
<reference evidence="9 10" key="1">
    <citation type="submission" date="2019-04" db="EMBL/GenBank/DDBJ databases">
        <title>Complete Genome of UW386 and Higher Quality Genome of UW700.</title>
        <authorList>
            <person name="Jacobs J."/>
            <person name="Perez A."/>
            <person name="Steidl O."/>
            <person name="Allen C."/>
        </authorList>
    </citation>
    <scope>NUCLEOTIDE SEQUENCE [LARGE SCALE GENOMIC DNA]</scope>
    <source>
        <strain evidence="9 10">UW386</strain>
    </source>
</reference>
<dbReference type="GO" id="GO:0004458">
    <property type="term" value="F:D-lactate dehydrogenase (cytochrome) activity"/>
    <property type="evidence" value="ECO:0007669"/>
    <property type="project" value="UniProtKB-EC"/>
</dbReference>
<dbReference type="SUPFAM" id="SSF55103">
    <property type="entry name" value="FAD-linked oxidases, C-terminal domain"/>
    <property type="match status" value="1"/>
</dbReference>
<dbReference type="Pfam" id="PF01565">
    <property type="entry name" value="FAD_binding_4"/>
    <property type="match status" value="1"/>
</dbReference>
<protein>
    <recommendedName>
        <fullName evidence="7">D-lactate dehydrogenase (cytochrome)</fullName>
        <ecNumber evidence="7">1.1.2.4</ecNumber>
    </recommendedName>
</protein>
<comment type="similarity">
    <text evidence="2">Belongs to the FAD-binding oxidoreductase/transferase type 4 family.</text>
</comment>
<dbReference type="InterPro" id="IPR006094">
    <property type="entry name" value="Oxid_FAD_bind_N"/>
</dbReference>
<dbReference type="GO" id="GO:1903457">
    <property type="term" value="P:lactate catabolic process"/>
    <property type="evidence" value="ECO:0007669"/>
    <property type="project" value="TreeGrafter"/>
</dbReference>
<dbReference type="InterPro" id="IPR004113">
    <property type="entry name" value="FAD-bd_oxidored_4_C"/>
</dbReference>
<evidence type="ECO:0000313" key="10">
    <source>
        <dbReference type="Proteomes" id="UP000310553"/>
    </source>
</evidence>
<accession>A0AA92IDF4</accession>
<sequence>MNHPLPHPGLARKPIPPAMLDALRARFGDRVSTSDAVRAHHGRDESAYDPMLPDAVVFAQTTEDVVAVVRLCHEHAVPLIPFGAGSSLEGHLLAVAGGVTLDLSQMNRVLSVHPEDLTVTVEPGVTRKQLNADIRDTGLFFPIDPGADASIGGMCATRASGTNAVRYGTMRENVLNLTVVTADGRVVKTANRARKSSAGYDLTRLFIGSEGTLGIITEITLRLYPQPEAVSAAVCAFPSLGDAVSAVIDTIQMGVPVARVEFVDALAIRAINRYDKLSLPELPTLFFEFHGSAHGVQEQAETVQSIAAEHRGQSFEWATRPEDRSRLWNARHNAYFAFLQLKPGCRAVTTDVCVPISRLADCVLETEQDLLASPLKLPAPIVGHVGDGNFHVALLIDPDKPEELEEAERINRRIVARAIAMDGTCTGEHGVGLHKMDFLVAEHGDDAIDLMRSVKQALDPKHILNPGKIFRR</sequence>
<evidence type="ECO:0000256" key="4">
    <source>
        <dbReference type="ARBA" id="ARBA00022827"/>
    </source>
</evidence>
<evidence type="ECO:0000256" key="1">
    <source>
        <dbReference type="ARBA" id="ARBA00001974"/>
    </source>
</evidence>
<dbReference type="GO" id="GO:0071949">
    <property type="term" value="F:FAD binding"/>
    <property type="evidence" value="ECO:0007669"/>
    <property type="project" value="InterPro"/>
</dbReference>
<dbReference type="InterPro" id="IPR036318">
    <property type="entry name" value="FAD-bd_PCMH-like_sf"/>
</dbReference>
<dbReference type="SUPFAM" id="SSF56176">
    <property type="entry name" value="FAD-binding/transporter-associated domain-like"/>
    <property type="match status" value="1"/>
</dbReference>
<dbReference type="InterPro" id="IPR016169">
    <property type="entry name" value="FAD-bd_PCMH_sub2"/>
</dbReference>
<evidence type="ECO:0000256" key="7">
    <source>
        <dbReference type="ARBA" id="ARBA00038897"/>
    </source>
</evidence>
<evidence type="ECO:0000313" key="9">
    <source>
        <dbReference type="EMBL" id="QCX48705.1"/>
    </source>
</evidence>
<evidence type="ECO:0000256" key="3">
    <source>
        <dbReference type="ARBA" id="ARBA00022630"/>
    </source>
</evidence>
<dbReference type="PANTHER" id="PTHR11748:SF111">
    <property type="entry name" value="D-LACTATE DEHYDROGENASE, MITOCHONDRIAL-RELATED"/>
    <property type="match status" value="1"/>
</dbReference>
<dbReference type="Gene3D" id="3.30.465.10">
    <property type="match status" value="1"/>
</dbReference>
<dbReference type="Gene3D" id="3.30.70.2740">
    <property type="match status" value="1"/>
</dbReference>
<dbReference type="PROSITE" id="PS51387">
    <property type="entry name" value="FAD_PCMH"/>
    <property type="match status" value="1"/>
</dbReference>
<dbReference type="Gene3D" id="1.10.45.10">
    <property type="entry name" value="Vanillyl-alcohol Oxidase, Chain A, domain 4"/>
    <property type="match status" value="1"/>
</dbReference>
<dbReference type="FunFam" id="1.10.45.10:FF:000001">
    <property type="entry name" value="D-lactate dehydrogenase mitochondrial"/>
    <property type="match status" value="1"/>
</dbReference>
<dbReference type="EMBL" id="CP039339">
    <property type="protein sequence ID" value="QCX48705.1"/>
    <property type="molecule type" value="Genomic_DNA"/>
</dbReference>
<proteinExistence type="inferred from homology"/>
<dbReference type="FunFam" id="3.30.70.2740:FF:000001">
    <property type="entry name" value="D-lactate dehydrogenase mitochondrial"/>
    <property type="match status" value="1"/>
</dbReference>
<dbReference type="InterPro" id="IPR016166">
    <property type="entry name" value="FAD-bd_PCMH"/>
</dbReference>
<dbReference type="Proteomes" id="UP000310553">
    <property type="component" value="Chromosome"/>
</dbReference>
<comment type="cofactor">
    <cofactor evidence="1">
        <name>FAD</name>
        <dbReference type="ChEBI" id="CHEBI:57692"/>
    </cofactor>
</comment>
<keyword evidence="3" id="KW-0285">Flavoprotein</keyword>
<organism evidence="9 10">
    <name type="scientific">Ralstonia solanacearum</name>
    <name type="common">Pseudomonas solanacearum</name>
    <dbReference type="NCBI Taxonomy" id="305"/>
    <lineage>
        <taxon>Bacteria</taxon>
        <taxon>Pseudomonadati</taxon>
        <taxon>Pseudomonadota</taxon>
        <taxon>Betaproteobacteria</taxon>
        <taxon>Burkholderiales</taxon>
        <taxon>Burkholderiaceae</taxon>
        <taxon>Ralstonia</taxon>
        <taxon>Ralstonia solanacearum species complex</taxon>
    </lineage>
</organism>
<keyword evidence="4" id="KW-0274">FAD</keyword>
<evidence type="ECO:0000256" key="6">
    <source>
        <dbReference type="ARBA" id="ARBA00023002"/>
    </source>
</evidence>
<dbReference type="InterPro" id="IPR016164">
    <property type="entry name" value="FAD-linked_Oxase-like_C"/>
</dbReference>
<evidence type="ECO:0000256" key="5">
    <source>
        <dbReference type="ARBA" id="ARBA00022946"/>
    </source>
</evidence>
<dbReference type="FunFam" id="3.30.465.10:FF:000014">
    <property type="entry name" value="D-lactate dehydrogenase (Cytochrome), putative"/>
    <property type="match status" value="1"/>
</dbReference>
<dbReference type="FunFam" id="3.30.43.10:FF:000010">
    <property type="entry name" value="probable D-lactate dehydrogenase, mitochondrial"/>
    <property type="match status" value="1"/>
</dbReference>
<keyword evidence="6" id="KW-0560">Oxidoreductase</keyword>